<dbReference type="AlphaFoldDB" id="A0A1B6KPB7"/>
<evidence type="ECO:0000313" key="1">
    <source>
        <dbReference type="EMBL" id="JAT13292.1"/>
    </source>
</evidence>
<gene>
    <name evidence="1" type="ORF">g.51841</name>
</gene>
<dbReference type="EMBL" id="GEBQ01026685">
    <property type="protein sequence ID" value="JAT13292.1"/>
    <property type="molecule type" value="Transcribed_RNA"/>
</dbReference>
<reference evidence="1" key="1">
    <citation type="submission" date="2015-11" db="EMBL/GenBank/DDBJ databases">
        <title>De novo transcriptome assembly of four potential Pierce s Disease insect vectors from Arizona vineyards.</title>
        <authorList>
            <person name="Tassone E.E."/>
        </authorList>
    </citation>
    <scope>NUCLEOTIDE SEQUENCE</scope>
</reference>
<organism evidence="1">
    <name type="scientific">Graphocephala atropunctata</name>
    <dbReference type="NCBI Taxonomy" id="36148"/>
    <lineage>
        <taxon>Eukaryota</taxon>
        <taxon>Metazoa</taxon>
        <taxon>Ecdysozoa</taxon>
        <taxon>Arthropoda</taxon>
        <taxon>Hexapoda</taxon>
        <taxon>Insecta</taxon>
        <taxon>Pterygota</taxon>
        <taxon>Neoptera</taxon>
        <taxon>Paraneoptera</taxon>
        <taxon>Hemiptera</taxon>
        <taxon>Auchenorrhyncha</taxon>
        <taxon>Membracoidea</taxon>
        <taxon>Cicadellidae</taxon>
        <taxon>Cicadellinae</taxon>
        <taxon>Cicadellini</taxon>
        <taxon>Graphocephala</taxon>
    </lineage>
</organism>
<sequence length="146" mass="17011">LEIRYVVIDETMFATVAPDLTMNHVGLKHNNTLFNLVHRYGDDICRSIHSQSADAMELSLMLVLHLCIVDHMELTKDQDLVRMMMSGGPVFLKRQHKILFLNRSRLLAQFNWTKKQYSLVRIGFDKNVHKWNHVVSLLKVNINRGL</sequence>
<feature type="non-terminal residue" evidence="1">
    <location>
        <position position="1"/>
    </location>
</feature>
<proteinExistence type="predicted"/>
<name>A0A1B6KPB7_9HEMI</name>
<protein>
    <submittedName>
        <fullName evidence="1">Uncharacterized protein</fullName>
    </submittedName>
</protein>
<accession>A0A1B6KPB7</accession>